<keyword evidence="2" id="KW-0812">Transmembrane</keyword>
<dbReference type="EMBL" id="CAJNIZ010043182">
    <property type="protein sequence ID" value="CAE7652726.1"/>
    <property type="molecule type" value="Genomic_DNA"/>
</dbReference>
<sequence length="908" mass="99756">MPKFQRQATHANESDILHLIDERFEELEETVALARLIPQIHDRLFELEKLLERPEVRGLEVKTGPQWSEPGPPARIVMQDDEDDNKIQENPDSREMDMKSVPTGLSPRSMAEALSPAANRKNKKKMTEISREKMSDVNEHILDTQTNEYYTWGESTWDLVMFIGTGALGPLGSIQTCLLAVVNVLMQVVFVAIAYYNFTSPDVNETSVLEAQRWRRASGHSLWSYSEISKESLAERVCKLDKSLEQSGIQVALYENIEKYLKSGTTGLEGYFTGQGLCIVALVCWYLMVAKELSHALALLRGILAMPSGPTRIDTRENPFTKAIHYRLRTVAFRRKVFSALLFGYRLLAAAVLVFVGTFFLVYTVSVTELILNAVALGIILDIDDLLFDALATTPGRHLVHQLDALPMPSLPRVRGADAKSVSMSIGIPFLTILVYFTMLGPFVGTLQDVSSAMCGGNLGFVWNADKRRVVLMAPTTGGGWEDQDATKTFAVEEGERVGFGLDQDDAKYGVWLQDVSLVGDLTVLSQAESIDLFNPDCGNLGDTEPMLNYLKFFLQNDSLQGCADAAPFCDSITSLPDYGGDDGKGWATRMLCSATCGCQTPASENLLVQGCPYGPSRSCHLSEAFLEFRQNSVCIEQNASSLRQYPPWVQWIEALTSYGNHAANLKGKQEALSIAQAMWDHGCGFQANLSAENISWGDCFSWNSSFEWEFKTPEVFCPLSCGCSRETVDSACPQPFGYACDQLEEERCLTLNGQHFCPGFSPSISGAISASASTTDPNVMAQLFVPSQMALIDSLAHFSGAGTAAIRIDLIPRGVLIIGLFNIFMVDPTWNMENMSSSLFGTSIAVFEARVLQFLTAAGVQLAGVGLQILSLTPDALLPIRRLANAGNETRSQLSDIDGVPSSRRLV</sequence>
<feature type="region of interest" description="Disordered" evidence="1">
    <location>
        <begin position="62"/>
        <end position="107"/>
    </location>
</feature>
<comment type="caution">
    <text evidence="3">The sequence shown here is derived from an EMBL/GenBank/DDBJ whole genome shotgun (WGS) entry which is preliminary data.</text>
</comment>
<reference evidence="3" key="1">
    <citation type="submission" date="2021-02" db="EMBL/GenBank/DDBJ databases">
        <authorList>
            <person name="Dougan E. K."/>
            <person name="Rhodes N."/>
            <person name="Thang M."/>
            <person name="Chan C."/>
        </authorList>
    </citation>
    <scope>NUCLEOTIDE SEQUENCE</scope>
</reference>
<feature type="transmembrane region" description="Helical" evidence="2">
    <location>
        <begin position="270"/>
        <end position="289"/>
    </location>
</feature>
<evidence type="ECO:0000313" key="3">
    <source>
        <dbReference type="EMBL" id="CAE7652726.1"/>
    </source>
</evidence>
<protein>
    <submittedName>
        <fullName evidence="3">Uncharacterized protein</fullName>
    </submittedName>
</protein>
<keyword evidence="2" id="KW-1133">Transmembrane helix</keyword>
<organism evidence="3 4">
    <name type="scientific">Symbiodinium pilosum</name>
    <name type="common">Dinoflagellate</name>
    <dbReference type="NCBI Taxonomy" id="2952"/>
    <lineage>
        <taxon>Eukaryota</taxon>
        <taxon>Sar</taxon>
        <taxon>Alveolata</taxon>
        <taxon>Dinophyceae</taxon>
        <taxon>Suessiales</taxon>
        <taxon>Symbiodiniaceae</taxon>
        <taxon>Symbiodinium</taxon>
    </lineage>
</organism>
<proteinExistence type="predicted"/>
<dbReference type="OrthoDB" id="410322at2759"/>
<feature type="transmembrane region" description="Helical" evidence="2">
    <location>
        <begin position="337"/>
        <end position="364"/>
    </location>
</feature>
<feature type="transmembrane region" description="Helical" evidence="2">
    <location>
        <begin position="422"/>
        <end position="445"/>
    </location>
</feature>
<dbReference type="AlphaFoldDB" id="A0A812VUB9"/>
<gene>
    <name evidence="3" type="ORF">SPIL2461_LOCUS17458</name>
</gene>
<accession>A0A812VUB9</accession>
<evidence type="ECO:0000256" key="1">
    <source>
        <dbReference type="SAM" id="MobiDB-lite"/>
    </source>
</evidence>
<feature type="compositionally biased region" description="Basic and acidic residues" evidence="1">
    <location>
        <begin position="85"/>
        <end position="98"/>
    </location>
</feature>
<keyword evidence="2" id="KW-0472">Membrane</keyword>
<dbReference type="Proteomes" id="UP000649617">
    <property type="component" value="Unassembled WGS sequence"/>
</dbReference>
<evidence type="ECO:0000313" key="4">
    <source>
        <dbReference type="Proteomes" id="UP000649617"/>
    </source>
</evidence>
<name>A0A812VUB9_SYMPI</name>
<evidence type="ECO:0000256" key="2">
    <source>
        <dbReference type="SAM" id="Phobius"/>
    </source>
</evidence>
<feature type="transmembrane region" description="Helical" evidence="2">
    <location>
        <begin position="177"/>
        <end position="198"/>
    </location>
</feature>
<keyword evidence="4" id="KW-1185">Reference proteome</keyword>